<evidence type="ECO:0000256" key="1">
    <source>
        <dbReference type="ARBA" id="ARBA00023015"/>
    </source>
</evidence>
<dbReference type="RefSeq" id="WP_086090826.1">
    <property type="nucleotide sequence ID" value="NZ_CP021112.1"/>
</dbReference>
<dbReference type="AlphaFoldDB" id="A0A1W7A045"/>
<sequence length="320" mass="35900">MAYEIPHFGDLDRLLPATRTTRPDIARSHLSAIFADHDLKLRSGRVDFSHQQASLCDTSIGILRYGTDVEVVAPALDCYVLQLTLDGEVAFRTESFETVLSPGTLFVMNPGLRYRKSWSRDAQQVMIKIPRRRLQAHAGRSGQGARPIRFPHQPSPLTSSQGLVSLIAYLCRDLSHAQGLCGREVLRREMEDVLLSALLTTQGVDGMDEACREPFHLRRAEEHIRAHCSRPVSLSELVVVAGVSERTLQQSFLRHRGQNPSAFSRDLRLDLAREAIVSRGDASVTEIALEFGFNHFGRFAQSYSARFGEKPSETLRRARH</sequence>
<keyword evidence="1" id="KW-0805">Transcription regulation</keyword>
<dbReference type="PROSITE" id="PS00041">
    <property type="entry name" value="HTH_ARAC_FAMILY_1"/>
    <property type="match status" value="1"/>
</dbReference>
<evidence type="ECO:0000313" key="6">
    <source>
        <dbReference type="Proteomes" id="UP000194137"/>
    </source>
</evidence>
<evidence type="ECO:0000256" key="4">
    <source>
        <dbReference type="ARBA" id="ARBA00023163"/>
    </source>
</evidence>
<dbReference type="InterPro" id="IPR018060">
    <property type="entry name" value="HTH_AraC"/>
</dbReference>
<keyword evidence="4" id="KW-0804">Transcription</keyword>
<keyword evidence="2" id="KW-0238">DNA-binding</keyword>
<dbReference type="Proteomes" id="UP000194137">
    <property type="component" value="Chromosome"/>
</dbReference>
<evidence type="ECO:0000313" key="5">
    <source>
        <dbReference type="EMBL" id="ARQ02395.1"/>
    </source>
</evidence>
<dbReference type="InterPro" id="IPR050204">
    <property type="entry name" value="AraC_XylS_family_regulators"/>
</dbReference>
<dbReference type="Pfam" id="PF12833">
    <property type="entry name" value="HTH_18"/>
    <property type="match status" value="1"/>
</dbReference>
<dbReference type="PROSITE" id="PS01124">
    <property type="entry name" value="HTH_ARAC_FAMILY_2"/>
    <property type="match status" value="1"/>
</dbReference>
<dbReference type="EMBL" id="CP021112">
    <property type="protein sequence ID" value="ARQ02395.1"/>
    <property type="molecule type" value="Genomic_DNA"/>
</dbReference>
<name>A0A1W7A045_9HYPH</name>
<keyword evidence="6" id="KW-1185">Reference proteome</keyword>
<dbReference type="InterPro" id="IPR018062">
    <property type="entry name" value="HTH_AraC-typ_CS"/>
</dbReference>
<dbReference type="InterPro" id="IPR009057">
    <property type="entry name" value="Homeodomain-like_sf"/>
</dbReference>
<dbReference type="Pfam" id="PF14525">
    <property type="entry name" value="AraC_binding_2"/>
    <property type="match status" value="1"/>
</dbReference>
<proteinExistence type="predicted"/>
<dbReference type="GO" id="GO:0043565">
    <property type="term" value="F:sequence-specific DNA binding"/>
    <property type="evidence" value="ECO:0007669"/>
    <property type="project" value="InterPro"/>
</dbReference>
<reference evidence="5 6" key="1">
    <citation type="submission" date="2017-05" db="EMBL/GenBank/DDBJ databases">
        <title>Full genome sequence of Pseudorhodoplanes sinuspersici.</title>
        <authorList>
            <person name="Dastgheib S.M.M."/>
            <person name="Shavandi M."/>
            <person name="Tirandaz H."/>
        </authorList>
    </citation>
    <scope>NUCLEOTIDE SEQUENCE [LARGE SCALE GENOMIC DNA]</scope>
    <source>
        <strain evidence="5 6">RIPI110</strain>
    </source>
</reference>
<dbReference type="SUPFAM" id="SSF51215">
    <property type="entry name" value="Regulatory protein AraC"/>
    <property type="match status" value="1"/>
</dbReference>
<dbReference type="KEGG" id="psin:CAK95_27275"/>
<gene>
    <name evidence="5" type="ORF">CAK95_27275</name>
</gene>
<accession>A0A1W7A045</accession>
<dbReference type="OrthoDB" id="9806208at2"/>
<protein>
    <submittedName>
        <fullName evidence="5">Uncharacterized protein</fullName>
    </submittedName>
</protein>
<dbReference type="Gene3D" id="1.10.10.60">
    <property type="entry name" value="Homeodomain-like"/>
    <property type="match status" value="1"/>
</dbReference>
<dbReference type="GO" id="GO:0003700">
    <property type="term" value="F:DNA-binding transcription factor activity"/>
    <property type="evidence" value="ECO:0007669"/>
    <property type="project" value="InterPro"/>
</dbReference>
<dbReference type="STRING" id="1235591.CAK95_27275"/>
<dbReference type="SMART" id="SM00342">
    <property type="entry name" value="HTH_ARAC"/>
    <property type="match status" value="1"/>
</dbReference>
<dbReference type="InterPro" id="IPR035418">
    <property type="entry name" value="AraC-bd_2"/>
</dbReference>
<keyword evidence="3" id="KW-0010">Activator</keyword>
<evidence type="ECO:0000256" key="2">
    <source>
        <dbReference type="ARBA" id="ARBA00023125"/>
    </source>
</evidence>
<organism evidence="5 6">
    <name type="scientific">Pseudorhodoplanes sinuspersici</name>
    <dbReference type="NCBI Taxonomy" id="1235591"/>
    <lineage>
        <taxon>Bacteria</taxon>
        <taxon>Pseudomonadati</taxon>
        <taxon>Pseudomonadota</taxon>
        <taxon>Alphaproteobacteria</taxon>
        <taxon>Hyphomicrobiales</taxon>
        <taxon>Pseudorhodoplanes</taxon>
    </lineage>
</organism>
<dbReference type="SUPFAM" id="SSF46689">
    <property type="entry name" value="Homeodomain-like"/>
    <property type="match status" value="2"/>
</dbReference>
<dbReference type="PANTHER" id="PTHR46796">
    <property type="entry name" value="HTH-TYPE TRANSCRIPTIONAL ACTIVATOR RHAS-RELATED"/>
    <property type="match status" value="1"/>
</dbReference>
<dbReference type="InterPro" id="IPR037923">
    <property type="entry name" value="HTH-like"/>
</dbReference>
<evidence type="ECO:0000256" key="3">
    <source>
        <dbReference type="ARBA" id="ARBA00023159"/>
    </source>
</evidence>